<keyword evidence="1" id="KW-1133">Transmembrane helix</keyword>
<protein>
    <recommendedName>
        <fullName evidence="2">DUF4395 domain-containing protein</fullName>
    </recommendedName>
</protein>
<feature type="domain" description="DUF4395" evidence="2">
    <location>
        <begin position="17"/>
        <end position="140"/>
    </location>
</feature>
<dbReference type="STRING" id="1045775.SAMN05216378_4429"/>
<reference evidence="4" key="1">
    <citation type="submission" date="2016-10" db="EMBL/GenBank/DDBJ databases">
        <authorList>
            <person name="Varghese N."/>
            <person name="Submissions S."/>
        </authorList>
    </citation>
    <scope>NUCLEOTIDE SEQUENCE [LARGE SCALE GENOMIC DNA]</scope>
    <source>
        <strain evidence="4">CGMCC 1.10784</strain>
    </source>
</reference>
<organism evidence="3 4">
    <name type="scientific">Paenibacillus catalpae</name>
    <dbReference type="NCBI Taxonomy" id="1045775"/>
    <lineage>
        <taxon>Bacteria</taxon>
        <taxon>Bacillati</taxon>
        <taxon>Bacillota</taxon>
        <taxon>Bacilli</taxon>
        <taxon>Bacillales</taxon>
        <taxon>Paenibacillaceae</taxon>
        <taxon>Paenibacillus</taxon>
    </lineage>
</organism>
<dbReference type="EMBL" id="FOMT01000004">
    <property type="protein sequence ID" value="SFE87882.1"/>
    <property type="molecule type" value="Genomic_DNA"/>
</dbReference>
<keyword evidence="1" id="KW-0812">Transmembrane</keyword>
<name>A0A1I2E4N3_9BACL</name>
<evidence type="ECO:0000256" key="1">
    <source>
        <dbReference type="SAM" id="Phobius"/>
    </source>
</evidence>
<sequence>MSQPAVNLSYECVEEVPLHRVRGNQLGILLSVIATVLTQQWWILVLPLAVQLISRAYGVKYNLFVRLFSPLLPVSQRTEARELLRFNNLLAILFLVVTLAAHYFGLTLLSYISLGMLTAAVVAALSGFCLGCFMYFQYKQFRFRQAAKTK</sequence>
<dbReference type="InterPro" id="IPR025508">
    <property type="entry name" value="DUF4395"/>
</dbReference>
<evidence type="ECO:0000313" key="3">
    <source>
        <dbReference type="EMBL" id="SFE87882.1"/>
    </source>
</evidence>
<feature type="transmembrane region" description="Helical" evidence="1">
    <location>
        <begin position="26"/>
        <end position="50"/>
    </location>
</feature>
<keyword evidence="4" id="KW-1185">Reference proteome</keyword>
<feature type="transmembrane region" description="Helical" evidence="1">
    <location>
        <begin position="111"/>
        <end position="136"/>
    </location>
</feature>
<dbReference type="PIRSF" id="PIRSF030042">
    <property type="entry name" value="UCP030042"/>
    <property type="match status" value="1"/>
</dbReference>
<dbReference type="Pfam" id="PF14340">
    <property type="entry name" value="DUF4395"/>
    <property type="match status" value="1"/>
</dbReference>
<dbReference type="Proteomes" id="UP000198855">
    <property type="component" value="Unassembled WGS sequence"/>
</dbReference>
<evidence type="ECO:0000259" key="2">
    <source>
        <dbReference type="Pfam" id="PF14340"/>
    </source>
</evidence>
<dbReference type="InterPro" id="IPR016942">
    <property type="entry name" value="UCP030042"/>
</dbReference>
<accession>A0A1I2E4N3</accession>
<dbReference type="OrthoDB" id="2376580at2"/>
<feature type="transmembrane region" description="Helical" evidence="1">
    <location>
        <begin position="86"/>
        <end position="105"/>
    </location>
</feature>
<dbReference type="AlphaFoldDB" id="A0A1I2E4N3"/>
<proteinExistence type="predicted"/>
<evidence type="ECO:0000313" key="4">
    <source>
        <dbReference type="Proteomes" id="UP000198855"/>
    </source>
</evidence>
<keyword evidence="1" id="KW-0472">Membrane</keyword>
<gene>
    <name evidence="3" type="ORF">SAMN05216378_4429</name>
</gene>